<dbReference type="Gramene" id="PHT65560">
    <property type="protein sequence ID" value="PHT65560"/>
    <property type="gene ID" value="T459_29985"/>
</dbReference>
<dbReference type="Gene3D" id="3.30.950.10">
    <property type="entry name" value="Methyltransferase, Cobalt-precorrin-4 Transmethylase, Domain 2"/>
    <property type="match status" value="1"/>
</dbReference>
<dbReference type="SUPFAM" id="SSF53790">
    <property type="entry name" value="Tetrapyrrole methylase"/>
    <property type="match status" value="1"/>
</dbReference>
<dbReference type="EMBL" id="AYRZ02000012">
    <property type="protein sequence ID" value="PHT65560.1"/>
    <property type="molecule type" value="Genomic_DNA"/>
</dbReference>
<name>A0A2G2Y745_CAPAN</name>
<reference evidence="1 2" key="1">
    <citation type="journal article" date="2014" name="Nat. Genet.">
        <title>Genome sequence of the hot pepper provides insights into the evolution of pungency in Capsicum species.</title>
        <authorList>
            <person name="Kim S."/>
            <person name="Park M."/>
            <person name="Yeom S.I."/>
            <person name="Kim Y.M."/>
            <person name="Lee J.M."/>
            <person name="Lee H.A."/>
            <person name="Seo E."/>
            <person name="Choi J."/>
            <person name="Cheong K."/>
            <person name="Kim K.T."/>
            <person name="Jung K."/>
            <person name="Lee G.W."/>
            <person name="Oh S.K."/>
            <person name="Bae C."/>
            <person name="Kim S.B."/>
            <person name="Lee H.Y."/>
            <person name="Kim S.Y."/>
            <person name="Kim M.S."/>
            <person name="Kang B.C."/>
            <person name="Jo Y.D."/>
            <person name="Yang H.B."/>
            <person name="Jeong H.J."/>
            <person name="Kang W.H."/>
            <person name="Kwon J.K."/>
            <person name="Shin C."/>
            <person name="Lim J.Y."/>
            <person name="Park J.H."/>
            <person name="Huh J.H."/>
            <person name="Kim J.S."/>
            <person name="Kim B.D."/>
            <person name="Cohen O."/>
            <person name="Paran I."/>
            <person name="Suh M.C."/>
            <person name="Lee S.B."/>
            <person name="Kim Y.K."/>
            <person name="Shin Y."/>
            <person name="Noh S.J."/>
            <person name="Park J."/>
            <person name="Seo Y.S."/>
            <person name="Kwon S.Y."/>
            <person name="Kim H.A."/>
            <person name="Park J.M."/>
            <person name="Kim H.J."/>
            <person name="Choi S.B."/>
            <person name="Bosland P.W."/>
            <person name="Reeves G."/>
            <person name="Jo S.H."/>
            <person name="Lee B.W."/>
            <person name="Cho H.T."/>
            <person name="Choi H.S."/>
            <person name="Lee M.S."/>
            <person name="Yu Y."/>
            <person name="Do Choi Y."/>
            <person name="Park B.S."/>
            <person name="van Deynze A."/>
            <person name="Ashrafi H."/>
            <person name="Hill T."/>
            <person name="Kim W.T."/>
            <person name="Pai H.S."/>
            <person name="Ahn H.K."/>
            <person name="Yeam I."/>
            <person name="Giovannoni J.J."/>
            <person name="Rose J.K."/>
            <person name="Sorensen I."/>
            <person name="Lee S.J."/>
            <person name="Kim R.W."/>
            <person name="Choi I.Y."/>
            <person name="Choi B.S."/>
            <person name="Lim J.S."/>
            <person name="Lee Y.H."/>
            <person name="Choi D."/>
        </authorList>
    </citation>
    <scope>NUCLEOTIDE SEQUENCE [LARGE SCALE GENOMIC DNA]</scope>
    <source>
        <strain evidence="2">cv. CM334</strain>
    </source>
</reference>
<dbReference type="SMR" id="A0A2G2Y745"/>
<comment type="caution">
    <text evidence="1">The sequence shown here is derived from an EMBL/GenBank/DDBJ whole genome shotgun (WGS) entry which is preliminary data.</text>
</comment>
<dbReference type="Proteomes" id="UP000222542">
    <property type="component" value="Unassembled WGS sequence"/>
</dbReference>
<evidence type="ECO:0000313" key="2">
    <source>
        <dbReference type="Proteomes" id="UP000222542"/>
    </source>
</evidence>
<reference evidence="1 2" key="2">
    <citation type="journal article" date="2017" name="Genome Biol.">
        <title>New reference genome sequences of hot pepper reveal the massive evolution of plant disease-resistance genes by retroduplication.</title>
        <authorList>
            <person name="Kim S."/>
            <person name="Park J."/>
            <person name="Yeom S.I."/>
            <person name="Kim Y.M."/>
            <person name="Seo E."/>
            <person name="Kim K.T."/>
            <person name="Kim M.S."/>
            <person name="Lee J.M."/>
            <person name="Cheong K."/>
            <person name="Shin H.S."/>
            <person name="Kim S.B."/>
            <person name="Han K."/>
            <person name="Lee J."/>
            <person name="Park M."/>
            <person name="Lee H.A."/>
            <person name="Lee H.Y."/>
            <person name="Lee Y."/>
            <person name="Oh S."/>
            <person name="Lee J.H."/>
            <person name="Choi E."/>
            <person name="Choi E."/>
            <person name="Lee S.E."/>
            <person name="Jeon J."/>
            <person name="Kim H."/>
            <person name="Choi G."/>
            <person name="Song H."/>
            <person name="Lee J."/>
            <person name="Lee S.C."/>
            <person name="Kwon J.K."/>
            <person name="Lee H.Y."/>
            <person name="Koo N."/>
            <person name="Hong Y."/>
            <person name="Kim R.W."/>
            <person name="Kang W.H."/>
            <person name="Huh J.H."/>
            <person name="Kang B.C."/>
            <person name="Yang T.J."/>
            <person name="Lee Y.H."/>
            <person name="Bennetzen J.L."/>
            <person name="Choi D."/>
        </authorList>
    </citation>
    <scope>NUCLEOTIDE SEQUENCE [LARGE SCALE GENOMIC DNA]</scope>
    <source>
        <strain evidence="2">cv. CM334</strain>
    </source>
</reference>
<protein>
    <submittedName>
        <fullName evidence="1">Uncharacterized protein</fullName>
    </submittedName>
</protein>
<dbReference type="AlphaFoldDB" id="A0A2G2Y745"/>
<proteinExistence type="predicted"/>
<dbReference type="InterPro" id="IPR014776">
    <property type="entry name" value="4pyrrole_Mease_sub2"/>
</dbReference>
<sequence>MCFLSQGSLRNNLFISMRHRLMLHGTILELPNHFGFDQFKLLHLVEVELCNEKIWLFSKCPILEKLILRNYTFGPMTLLDVASMSLVYVALRNYVNSRKSYSELYGENTIYIGFALLGSEDHKVVAGSMKQLLTVDFGPPLHCLVIVGKTHPVEEEMLEFNA</sequence>
<evidence type="ECO:0000313" key="1">
    <source>
        <dbReference type="EMBL" id="PHT65560.1"/>
    </source>
</evidence>
<keyword evidence="2" id="KW-1185">Reference proteome</keyword>
<dbReference type="GO" id="GO:0008168">
    <property type="term" value="F:methyltransferase activity"/>
    <property type="evidence" value="ECO:0007669"/>
    <property type="project" value="InterPro"/>
</dbReference>
<accession>A0A2G2Y745</accession>
<dbReference type="PANTHER" id="PTHR10882">
    <property type="entry name" value="DIPHTHINE SYNTHASE"/>
    <property type="match status" value="1"/>
</dbReference>
<dbReference type="GO" id="GO:0017183">
    <property type="term" value="P:protein histidyl modification to diphthamide"/>
    <property type="evidence" value="ECO:0007669"/>
    <property type="project" value="InterPro"/>
</dbReference>
<dbReference type="InterPro" id="IPR004551">
    <property type="entry name" value="Dphthn_synthase"/>
</dbReference>
<dbReference type="InterPro" id="IPR035996">
    <property type="entry name" value="4pyrrol_Methylase_sf"/>
</dbReference>
<dbReference type="PANTHER" id="PTHR10882:SF0">
    <property type="entry name" value="DIPHTHINE METHYL ESTER SYNTHASE"/>
    <property type="match status" value="1"/>
</dbReference>
<gene>
    <name evidence="1" type="ORF">T459_29985</name>
</gene>
<organism evidence="1 2">
    <name type="scientific">Capsicum annuum</name>
    <name type="common">Capsicum pepper</name>
    <dbReference type="NCBI Taxonomy" id="4072"/>
    <lineage>
        <taxon>Eukaryota</taxon>
        <taxon>Viridiplantae</taxon>
        <taxon>Streptophyta</taxon>
        <taxon>Embryophyta</taxon>
        <taxon>Tracheophyta</taxon>
        <taxon>Spermatophyta</taxon>
        <taxon>Magnoliopsida</taxon>
        <taxon>eudicotyledons</taxon>
        <taxon>Gunneridae</taxon>
        <taxon>Pentapetalae</taxon>
        <taxon>asterids</taxon>
        <taxon>lamiids</taxon>
        <taxon>Solanales</taxon>
        <taxon>Solanaceae</taxon>
        <taxon>Solanoideae</taxon>
        <taxon>Capsiceae</taxon>
        <taxon>Capsicum</taxon>
    </lineage>
</organism>
<dbReference type="STRING" id="4072.A0A2G2Y745"/>